<dbReference type="RefSeq" id="WP_104419245.1">
    <property type="nucleotide sequence ID" value="NZ_PTJC01000005.1"/>
</dbReference>
<gene>
    <name evidence="5" type="ORF">CLV84_1680</name>
</gene>
<dbReference type="InterPro" id="IPR005650">
    <property type="entry name" value="BlaI_family"/>
</dbReference>
<comment type="caution">
    <text evidence="5">The sequence shown here is derived from an EMBL/GenBank/DDBJ whole genome shotgun (WGS) entry which is preliminary data.</text>
</comment>
<dbReference type="InterPro" id="IPR036390">
    <property type="entry name" value="WH_DNA-bd_sf"/>
</dbReference>
<dbReference type="EMBL" id="PTJC01000005">
    <property type="protein sequence ID" value="PPK88709.1"/>
    <property type="molecule type" value="Genomic_DNA"/>
</dbReference>
<sequence length="125" mass="14013">MQSPPTASELAILQLLWDNGPLTVRQVHDALSEEKEVGYTTTLKTMQVMLDRGFLTREAQGRGHIYAAAIAKEDTQDKLLDNFLDRTFGGSVKGLVMRALGNRKASRKDIQELKALIDRLENEDQ</sequence>
<dbReference type="GO" id="GO:0045892">
    <property type="term" value="P:negative regulation of DNA-templated transcription"/>
    <property type="evidence" value="ECO:0007669"/>
    <property type="project" value="InterPro"/>
</dbReference>
<evidence type="ECO:0000313" key="5">
    <source>
        <dbReference type="EMBL" id="PPK88709.1"/>
    </source>
</evidence>
<proteinExistence type="inferred from homology"/>
<dbReference type="OrthoDB" id="279010at2"/>
<accession>A0A2S6IB77</accession>
<evidence type="ECO:0000256" key="1">
    <source>
        <dbReference type="ARBA" id="ARBA00011046"/>
    </source>
</evidence>
<dbReference type="SUPFAM" id="SSF46785">
    <property type="entry name" value="Winged helix' DNA-binding domain"/>
    <property type="match status" value="1"/>
</dbReference>
<protein>
    <submittedName>
        <fullName evidence="5">Putative transcriptional regulator</fullName>
    </submittedName>
</protein>
<dbReference type="Gene3D" id="1.10.10.10">
    <property type="entry name" value="Winged helix-like DNA-binding domain superfamily/Winged helix DNA-binding domain"/>
    <property type="match status" value="1"/>
</dbReference>
<keyword evidence="6" id="KW-1185">Reference proteome</keyword>
<dbReference type="AlphaFoldDB" id="A0A2S6IB77"/>
<dbReference type="PIRSF" id="PIRSF019455">
    <property type="entry name" value="CopR_AtkY"/>
    <property type="match status" value="1"/>
</dbReference>
<evidence type="ECO:0000256" key="2">
    <source>
        <dbReference type="ARBA" id="ARBA00023015"/>
    </source>
</evidence>
<evidence type="ECO:0000313" key="6">
    <source>
        <dbReference type="Proteomes" id="UP000237662"/>
    </source>
</evidence>
<dbReference type="Gene3D" id="1.10.4040.10">
    <property type="entry name" value="Penicillinase repressor domain"/>
    <property type="match status" value="1"/>
</dbReference>
<comment type="similarity">
    <text evidence="1">Belongs to the BlaI transcriptional regulatory family.</text>
</comment>
<dbReference type="Proteomes" id="UP000237662">
    <property type="component" value="Unassembled WGS sequence"/>
</dbReference>
<reference evidence="5 6" key="1">
    <citation type="submission" date="2018-02" db="EMBL/GenBank/DDBJ databases">
        <title>Genomic Encyclopedia of Archaeal and Bacterial Type Strains, Phase II (KMG-II): from individual species to whole genera.</title>
        <authorList>
            <person name="Goeker M."/>
        </authorList>
    </citation>
    <scope>NUCLEOTIDE SEQUENCE [LARGE SCALE GENOMIC DNA]</scope>
    <source>
        <strain evidence="5 6">DSM 29526</strain>
    </source>
</reference>
<dbReference type="InterPro" id="IPR036388">
    <property type="entry name" value="WH-like_DNA-bd_sf"/>
</dbReference>
<keyword evidence="4" id="KW-0804">Transcription</keyword>
<name>A0A2S6IB77_9BACT</name>
<evidence type="ECO:0000256" key="3">
    <source>
        <dbReference type="ARBA" id="ARBA00023125"/>
    </source>
</evidence>
<organism evidence="5 6">
    <name type="scientific">Neolewinella xylanilytica</name>
    <dbReference type="NCBI Taxonomy" id="1514080"/>
    <lineage>
        <taxon>Bacteria</taxon>
        <taxon>Pseudomonadati</taxon>
        <taxon>Bacteroidota</taxon>
        <taxon>Saprospiria</taxon>
        <taxon>Saprospirales</taxon>
        <taxon>Lewinellaceae</taxon>
        <taxon>Neolewinella</taxon>
    </lineage>
</organism>
<dbReference type="GO" id="GO:0003677">
    <property type="term" value="F:DNA binding"/>
    <property type="evidence" value="ECO:0007669"/>
    <property type="project" value="UniProtKB-KW"/>
</dbReference>
<keyword evidence="2" id="KW-0805">Transcription regulation</keyword>
<keyword evidence="3" id="KW-0238">DNA-binding</keyword>
<dbReference type="Pfam" id="PF03965">
    <property type="entry name" value="Penicillinase_R"/>
    <property type="match status" value="1"/>
</dbReference>
<evidence type="ECO:0000256" key="4">
    <source>
        <dbReference type="ARBA" id="ARBA00023163"/>
    </source>
</evidence>